<comment type="caution">
    <text evidence="8">The sequence shown here is derived from an EMBL/GenBank/DDBJ whole genome shotgun (WGS) entry which is preliminary data.</text>
</comment>
<dbReference type="Proteomes" id="UP000646827">
    <property type="component" value="Unassembled WGS sequence"/>
</dbReference>
<dbReference type="AlphaFoldDB" id="A0A8H7VG98"/>
<evidence type="ECO:0000256" key="6">
    <source>
        <dbReference type="SAM" id="Phobius"/>
    </source>
</evidence>
<keyword evidence="3 6" id="KW-0812">Transmembrane</keyword>
<feature type="domain" description="Major facilitator superfamily (MFS) profile" evidence="7">
    <location>
        <begin position="1"/>
        <end position="125"/>
    </location>
</feature>
<name>A0A8H7VG98_9FUNG</name>
<evidence type="ECO:0000313" key="8">
    <source>
        <dbReference type="EMBL" id="KAG2219410.1"/>
    </source>
</evidence>
<reference evidence="8 9" key="1">
    <citation type="submission" date="2020-12" db="EMBL/GenBank/DDBJ databases">
        <title>Metabolic potential, ecology and presence of endohyphal bacteria is reflected in genomic diversity of Mucoromycotina.</title>
        <authorList>
            <person name="Muszewska A."/>
            <person name="Okrasinska A."/>
            <person name="Steczkiewicz K."/>
            <person name="Drgas O."/>
            <person name="Orlowska M."/>
            <person name="Perlinska-Lenart U."/>
            <person name="Aleksandrzak-Piekarczyk T."/>
            <person name="Szatraj K."/>
            <person name="Zielenkiewicz U."/>
            <person name="Pilsyk S."/>
            <person name="Malc E."/>
            <person name="Mieczkowski P."/>
            <person name="Kruszewska J.S."/>
            <person name="Biernat P."/>
            <person name="Pawlowska J."/>
        </authorList>
    </citation>
    <scope>NUCLEOTIDE SEQUENCE [LARGE SCALE GENOMIC DNA]</scope>
    <source>
        <strain evidence="8 9">CBS 142.35</strain>
    </source>
</reference>
<evidence type="ECO:0000313" key="9">
    <source>
        <dbReference type="Proteomes" id="UP000646827"/>
    </source>
</evidence>
<dbReference type="InterPro" id="IPR011701">
    <property type="entry name" value="MFS"/>
</dbReference>
<protein>
    <recommendedName>
        <fullName evidence="7">Major facilitator superfamily (MFS) profile domain-containing protein</fullName>
    </recommendedName>
</protein>
<comment type="subcellular location">
    <subcellularLocation>
        <location evidence="1">Membrane</location>
        <topology evidence="1">Multi-pass membrane protein</topology>
    </subcellularLocation>
</comment>
<dbReference type="OrthoDB" id="5086884at2759"/>
<gene>
    <name evidence="8" type="ORF">INT45_010601</name>
</gene>
<feature type="transmembrane region" description="Helical" evidence="6">
    <location>
        <begin position="23"/>
        <end position="45"/>
    </location>
</feature>
<evidence type="ECO:0000256" key="4">
    <source>
        <dbReference type="ARBA" id="ARBA00022989"/>
    </source>
</evidence>
<dbReference type="SUPFAM" id="SSF103473">
    <property type="entry name" value="MFS general substrate transporter"/>
    <property type="match status" value="1"/>
</dbReference>
<dbReference type="PROSITE" id="PS50850">
    <property type="entry name" value="MFS"/>
    <property type="match status" value="1"/>
</dbReference>
<keyword evidence="9" id="KW-1185">Reference proteome</keyword>
<evidence type="ECO:0000256" key="2">
    <source>
        <dbReference type="ARBA" id="ARBA00022448"/>
    </source>
</evidence>
<keyword evidence="5 6" id="KW-0472">Membrane</keyword>
<sequence>MVYIYKCIFFLTGDKVTYRRTPMLFGILALFVTTLLFLFATKYWMLALARILQGISDACVYTLSLTLVSDTFPSEVIGTQLGRVMLFQSIGIAAGTPIGGKKSCRITIIYYYIVAYNTRQREKGS</sequence>
<keyword evidence="2" id="KW-0813">Transport</keyword>
<keyword evidence="4 6" id="KW-1133">Transmembrane helix</keyword>
<dbReference type="GO" id="GO:0022857">
    <property type="term" value="F:transmembrane transporter activity"/>
    <property type="evidence" value="ECO:0007669"/>
    <property type="project" value="InterPro"/>
</dbReference>
<dbReference type="EMBL" id="JAEPRB010000180">
    <property type="protein sequence ID" value="KAG2219410.1"/>
    <property type="molecule type" value="Genomic_DNA"/>
</dbReference>
<evidence type="ECO:0000256" key="5">
    <source>
        <dbReference type="ARBA" id="ARBA00023136"/>
    </source>
</evidence>
<dbReference type="InterPro" id="IPR050930">
    <property type="entry name" value="MFS_Vesicular_Transporter"/>
</dbReference>
<dbReference type="PANTHER" id="PTHR23506">
    <property type="entry name" value="GH10249P"/>
    <property type="match status" value="1"/>
</dbReference>
<evidence type="ECO:0000259" key="7">
    <source>
        <dbReference type="PROSITE" id="PS50850"/>
    </source>
</evidence>
<dbReference type="InterPro" id="IPR036259">
    <property type="entry name" value="MFS_trans_sf"/>
</dbReference>
<accession>A0A8H7VG98</accession>
<proteinExistence type="predicted"/>
<dbReference type="GO" id="GO:0016020">
    <property type="term" value="C:membrane"/>
    <property type="evidence" value="ECO:0007669"/>
    <property type="project" value="UniProtKB-SubCell"/>
</dbReference>
<dbReference type="Gene3D" id="1.20.1250.20">
    <property type="entry name" value="MFS general substrate transporter like domains"/>
    <property type="match status" value="1"/>
</dbReference>
<dbReference type="Pfam" id="PF07690">
    <property type="entry name" value="MFS_1"/>
    <property type="match status" value="1"/>
</dbReference>
<evidence type="ECO:0000256" key="1">
    <source>
        <dbReference type="ARBA" id="ARBA00004141"/>
    </source>
</evidence>
<dbReference type="InterPro" id="IPR020846">
    <property type="entry name" value="MFS_dom"/>
</dbReference>
<dbReference type="PANTHER" id="PTHR23506:SF23">
    <property type="entry name" value="GH10249P"/>
    <property type="match status" value="1"/>
</dbReference>
<evidence type="ECO:0000256" key="3">
    <source>
        <dbReference type="ARBA" id="ARBA00022692"/>
    </source>
</evidence>
<organism evidence="8 9">
    <name type="scientific">Circinella minor</name>
    <dbReference type="NCBI Taxonomy" id="1195481"/>
    <lineage>
        <taxon>Eukaryota</taxon>
        <taxon>Fungi</taxon>
        <taxon>Fungi incertae sedis</taxon>
        <taxon>Mucoromycota</taxon>
        <taxon>Mucoromycotina</taxon>
        <taxon>Mucoromycetes</taxon>
        <taxon>Mucorales</taxon>
        <taxon>Lichtheimiaceae</taxon>
        <taxon>Circinella</taxon>
    </lineage>
</organism>